<keyword evidence="2" id="KW-1185">Reference proteome</keyword>
<gene>
    <name evidence="1" type="ORF">A4U43_C04F26750</name>
</gene>
<sequence length="121" mass="14209">MFDRAEQVSASYFKILKDSEPQKANLKKVVLSLLTKEDELGEWHQEMEVRQNMIDGLKASDSQKLTEINMLNHEPREQNKRIRHLSEEVRLGGGRGIELWIKPSRTIMLPNTRKPSWRRRG</sequence>
<organism evidence="1 2">
    <name type="scientific">Asparagus officinalis</name>
    <name type="common">Garden asparagus</name>
    <dbReference type="NCBI Taxonomy" id="4686"/>
    <lineage>
        <taxon>Eukaryota</taxon>
        <taxon>Viridiplantae</taxon>
        <taxon>Streptophyta</taxon>
        <taxon>Embryophyta</taxon>
        <taxon>Tracheophyta</taxon>
        <taxon>Spermatophyta</taxon>
        <taxon>Magnoliopsida</taxon>
        <taxon>Liliopsida</taxon>
        <taxon>Asparagales</taxon>
        <taxon>Asparagaceae</taxon>
        <taxon>Asparagoideae</taxon>
        <taxon>Asparagus</taxon>
    </lineage>
</organism>
<protein>
    <submittedName>
        <fullName evidence="1">Uncharacterized protein</fullName>
    </submittedName>
</protein>
<evidence type="ECO:0000313" key="1">
    <source>
        <dbReference type="EMBL" id="ONK73062.1"/>
    </source>
</evidence>
<dbReference type="Gramene" id="ONK73062">
    <property type="protein sequence ID" value="ONK73062"/>
    <property type="gene ID" value="A4U43_C04F26750"/>
</dbReference>
<evidence type="ECO:0000313" key="2">
    <source>
        <dbReference type="Proteomes" id="UP000243459"/>
    </source>
</evidence>
<proteinExistence type="predicted"/>
<name>A0A5P1F4G4_ASPOF</name>
<dbReference type="AlphaFoldDB" id="A0A5P1F4G4"/>
<accession>A0A5P1F4G4</accession>
<reference evidence="2" key="1">
    <citation type="journal article" date="2017" name="Nat. Commun.">
        <title>The asparagus genome sheds light on the origin and evolution of a young Y chromosome.</title>
        <authorList>
            <person name="Harkess A."/>
            <person name="Zhou J."/>
            <person name="Xu C."/>
            <person name="Bowers J.E."/>
            <person name="Van der Hulst R."/>
            <person name="Ayyampalayam S."/>
            <person name="Mercati F."/>
            <person name="Riccardi P."/>
            <person name="McKain M.R."/>
            <person name="Kakrana A."/>
            <person name="Tang H."/>
            <person name="Ray J."/>
            <person name="Groenendijk J."/>
            <person name="Arikit S."/>
            <person name="Mathioni S.M."/>
            <person name="Nakano M."/>
            <person name="Shan H."/>
            <person name="Telgmann-Rauber A."/>
            <person name="Kanno A."/>
            <person name="Yue Z."/>
            <person name="Chen H."/>
            <person name="Li W."/>
            <person name="Chen Y."/>
            <person name="Xu X."/>
            <person name="Zhang Y."/>
            <person name="Luo S."/>
            <person name="Chen H."/>
            <person name="Gao J."/>
            <person name="Mao Z."/>
            <person name="Pires J.C."/>
            <person name="Luo M."/>
            <person name="Kudrna D."/>
            <person name="Wing R.A."/>
            <person name="Meyers B.C."/>
            <person name="Yi K."/>
            <person name="Kong H."/>
            <person name="Lavrijsen P."/>
            <person name="Sunseri F."/>
            <person name="Falavigna A."/>
            <person name="Ye Y."/>
            <person name="Leebens-Mack J.H."/>
            <person name="Chen G."/>
        </authorList>
    </citation>
    <scope>NUCLEOTIDE SEQUENCE [LARGE SCALE GENOMIC DNA]</scope>
    <source>
        <strain evidence="2">cv. DH0086</strain>
    </source>
</reference>
<dbReference type="EMBL" id="CM007384">
    <property type="protein sequence ID" value="ONK73062.1"/>
    <property type="molecule type" value="Genomic_DNA"/>
</dbReference>
<dbReference type="Proteomes" id="UP000243459">
    <property type="component" value="Chromosome 4"/>
</dbReference>